<dbReference type="KEGG" id="shj:SHELI_v1c09120"/>
<reference evidence="2 3" key="1">
    <citation type="submission" date="2016-08" db="EMBL/GenBank/DDBJ databases">
        <title>Complete genome sequence of Spiroplasma helicoides TABS-2 (DSM 22551).</title>
        <authorList>
            <person name="Shen W.-Y."/>
            <person name="Lo W.-S."/>
            <person name="Lai Y.-C."/>
            <person name="Kuo C.-H."/>
        </authorList>
    </citation>
    <scope>NUCLEOTIDE SEQUENCE [LARGE SCALE GENOMIC DNA]</scope>
    <source>
        <strain evidence="2 3">TABS-2</strain>
    </source>
</reference>
<accession>A0A1B3SLP9</accession>
<sequence length="383" mass="43224">MKKILSILSGISLTLTSCSSLVSCKSNNETYSNNQIDENKISYYTLSIGNGLFSYMQIGSKAIIFDAGIGLDPDASWTGDLHKGNEFATNFLKWTGVESIEAIFLSHNHSDHYGNLDAITKNFNVANIVLPYHGNSIKSRFVSSKSNSSVDNEKIYVNSNTKLTNFSEKYNFLNIDFYNWSYSEQKYMKTLAFKDENNASTILYFKVNNKSFLLPGDAEQGLGDRLVKNGNLQFENVDVYQVAHHGSKNSLGQNFVDKVKPNICYVSGTNGDSADYKEWGGDHIFPTSQATTNTSSCKERYLTGKVLSDTNSDKQDGDINVNAEWAKESDYLYQNASYEFRFLKDGNISKYYFENTVANESFLKNTEVQKPNYEEYLQNHKLV</sequence>
<dbReference type="InterPro" id="IPR052159">
    <property type="entry name" value="Competence_DNA_uptake"/>
</dbReference>
<dbReference type="AlphaFoldDB" id="A0A1B3SLP9"/>
<gene>
    <name evidence="2" type="primary">comEC</name>
    <name evidence="2" type="ORF">SHELI_v1c09120</name>
</gene>
<keyword evidence="3" id="KW-1185">Reference proteome</keyword>
<dbReference type="OrthoDB" id="9761531at2"/>
<dbReference type="InterPro" id="IPR001279">
    <property type="entry name" value="Metallo-B-lactamas"/>
</dbReference>
<evidence type="ECO:0000259" key="1">
    <source>
        <dbReference type="Pfam" id="PF00753"/>
    </source>
</evidence>
<dbReference type="PANTHER" id="PTHR30619:SF1">
    <property type="entry name" value="RECOMBINATION PROTEIN 2"/>
    <property type="match status" value="1"/>
</dbReference>
<proteinExistence type="predicted"/>
<dbReference type="STRING" id="216938.SHELI_v1c09120"/>
<name>A0A1B3SLP9_9MOLU</name>
<dbReference type="SUPFAM" id="SSF56281">
    <property type="entry name" value="Metallo-hydrolase/oxidoreductase"/>
    <property type="match status" value="1"/>
</dbReference>
<organism evidence="2 3">
    <name type="scientific">Spiroplasma helicoides</name>
    <dbReference type="NCBI Taxonomy" id="216938"/>
    <lineage>
        <taxon>Bacteria</taxon>
        <taxon>Bacillati</taxon>
        <taxon>Mycoplasmatota</taxon>
        <taxon>Mollicutes</taxon>
        <taxon>Entomoplasmatales</taxon>
        <taxon>Spiroplasmataceae</taxon>
        <taxon>Spiroplasma</taxon>
    </lineage>
</organism>
<dbReference type="EMBL" id="CP017015">
    <property type="protein sequence ID" value="AOG60861.1"/>
    <property type="molecule type" value="Genomic_DNA"/>
</dbReference>
<feature type="domain" description="Metallo-beta-lactamase" evidence="1">
    <location>
        <begin position="56"/>
        <end position="134"/>
    </location>
</feature>
<dbReference type="Proteomes" id="UP000094378">
    <property type="component" value="Chromosome"/>
</dbReference>
<dbReference type="RefSeq" id="WP_069117122.1">
    <property type="nucleotide sequence ID" value="NZ_CP017015.1"/>
</dbReference>
<dbReference type="Pfam" id="PF00753">
    <property type="entry name" value="Lactamase_B"/>
    <property type="match status" value="1"/>
</dbReference>
<protein>
    <submittedName>
        <fullName evidence="2">Competence protein ComEC</fullName>
    </submittedName>
</protein>
<dbReference type="PANTHER" id="PTHR30619">
    <property type="entry name" value="DNA INTERNALIZATION/COMPETENCE PROTEIN COMEC/REC2"/>
    <property type="match status" value="1"/>
</dbReference>
<evidence type="ECO:0000313" key="2">
    <source>
        <dbReference type="EMBL" id="AOG60861.1"/>
    </source>
</evidence>
<dbReference type="InterPro" id="IPR036866">
    <property type="entry name" value="RibonucZ/Hydroxyglut_hydro"/>
</dbReference>
<evidence type="ECO:0000313" key="3">
    <source>
        <dbReference type="Proteomes" id="UP000094378"/>
    </source>
</evidence>
<dbReference type="Gene3D" id="3.60.15.10">
    <property type="entry name" value="Ribonuclease Z/Hydroxyacylglutathione hydrolase-like"/>
    <property type="match status" value="1"/>
</dbReference>
<dbReference type="PROSITE" id="PS51257">
    <property type="entry name" value="PROKAR_LIPOPROTEIN"/>
    <property type="match status" value="1"/>
</dbReference>